<evidence type="ECO:0000313" key="5">
    <source>
        <dbReference type="EMBL" id="SVE94272.1"/>
    </source>
</evidence>
<feature type="compositionally biased region" description="Polar residues" evidence="3">
    <location>
        <begin position="308"/>
        <end position="318"/>
    </location>
</feature>
<dbReference type="InterPro" id="IPR045255">
    <property type="entry name" value="RanBP1-like"/>
</dbReference>
<dbReference type="InterPro" id="IPR000156">
    <property type="entry name" value="Ran_bind_dom"/>
</dbReference>
<dbReference type="PANTHER" id="PTHR23138:SF142">
    <property type="entry name" value="RAN-BINDING PROTEIN 3B-RELATED"/>
    <property type="match status" value="1"/>
</dbReference>
<feature type="region of interest" description="Disordered" evidence="3">
    <location>
        <begin position="156"/>
        <end position="234"/>
    </location>
</feature>
<dbReference type="PANTHER" id="PTHR23138">
    <property type="entry name" value="RAN BINDING PROTEIN"/>
    <property type="match status" value="1"/>
</dbReference>
<protein>
    <submittedName>
        <fullName evidence="5">EOG090X078K</fullName>
    </submittedName>
</protein>
<reference evidence="5" key="1">
    <citation type="submission" date="2018-08" db="EMBL/GenBank/DDBJ databases">
        <authorList>
            <person name="Cornetti L."/>
        </authorList>
    </citation>
    <scope>NUCLEOTIDE SEQUENCE</scope>
    <source>
        <strain evidence="5">OM-SAIQ-clone2</strain>
    </source>
</reference>
<keyword evidence="2" id="KW-0539">Nucleus</keyword>
<organism evidence="5">
    <name type="scientific">Simocephalus serrulatus</name>
    <dbReference type="NCBI Taxonomy" id="117539"/>
    <lineage>
        <taxon>Eukaryota</taxon>
        <taxon>Metazoa</taxon>
        <taxon>Ecdysozoa</taxon>
        <taxon>Arthropoda</taxon>
        <taxon>Crustacea</taxon>
        <taxon>Branchiopoda</taxon>
        <taxon>Diplostraca</taxon>
        <taxon>Cladocera</taxon>
        <taxon>Anomopoda</taxon>
        <taxon>Daphniidae</taxon>
        <taxon>Simocephalus</taxon>
    </lineage>
</organism>
<name>A0A4Y7NM43_9CRUS</name>
<accession>A0A4Y7NM43</accession>
<evidence type="ECO:0000256" key="1">
    <source>
        <dbReference type="ARBA" id="ARBA00004123"/>
    </source>
</evidence>
<feature type="compositionally biased region" description="Polar residues" evidence="3">
    <location>
        <begin position="183"/>
        <end position="195"/>
    </location>
</feature>
<evidence type="ECO:0000256" key="3">
    <source>
        <dbReference type="SAM" id="MobiDB-lite"/>
    </source>
</evidence>
<feature type="compositionally biased region" description="Low complexity" evidence="3">
    <location>
        <begin position="116"/>
        <end position="126"/>
    </location>
</feature>
<dbReference type="PROSITE" id="PS50196">
    <property type="entry name" value="RANBD1"/>
    <property type="match status" value="1"/>
</dbReference>
<dbReference type="InterPro" id="IPR011993">
    <property type="entry name" value="PH-like_dom_sf"/>
</dbReference>
<dbReference type="CDD" id="cd13180">
    <property type="entry name" value="RanBD_RanBP3"/>
    <property type="match status" value="1"/>
</dbReference>
<dbReference type="GO" id="GO:0005634">
    <property type="term" value="C:nucleus"/>
    <property type="evidence" value="ECO:0007669"/>
    <property type="project" value="UniProtKB-SubCell"/>
</dbReference>
<dbReference type="SUPFAM" id="SSF50729">
    <property type="entry name" value="PH domain-like"/>
    <property type="match status" value="1"/>
</dbReference>
<dbReference type="AlphaFoldDB" id="A0A4Y7NM43"/>
<proteinExistence type="evidence at transcript level"/>
<feature type="region of interest" description="Disordered" evidence="3">
    <location>
        <begin position="298"/>
        <end position="323"/>
    </location>
</feature>
<dbReference type="FunFam" id="2.30.29.30:FF:000485">
    <property type="entry name" value="Ran-binding protein"/>
    <property type="match status" value="1"/>
</dbReference>
<evidence type="ECO:0000256" key="2">
    <source>
        <dbReference type="ARBA" id="ARBA00023242"/>
    </source>
</evidence>
<feature type="compositionally biased region" description="Polar residues" evidence="3">
    <location>
        <begin position="39"/>
        <end position="57"/>
    </location>
</feature>
<feature type="compositionally biased region" description="Low complexity" evidence="3">
    <location>
        <begin position="65"/>
        <end position="76"/>
    </location>
</feature>
<evidence type="ECO:0000259" key="4">
    <source>
        <dbReference type="PROSITE" id="PS50196"/>
    </source>
</evidence>
<feature type="compositionally biased region" description="Low complexity" evidence="3">
    <location>
        <begin position="466"/>
        <end position="485"/>
    </location>
</feature>
<comment type="subcellular location">
    <subcellularLocation>
        <location evidence="1">Nucleus</location>
    </subcellularLocation>
</comment>
<feature type="domain" description="RanBD1" evidence="4">
    <location>
        <begin position="322"/>
        <end position="412"/>
    </location>
</feature>
<dbReference type="GO" id="GO:0006611">
    <property type="term" value="P:protein export from nucleus"/>
    <property type="evidence" value="ECO:0007669"/>
    <property type="project" value="TreeGrafter"/>
</dbReference>
<dbReference type="SMART" id="SM00160">
    <property type="entry name" value="RanBD"/>
    <property type="match status" value="1"/>
</dbReference>
<dbReference type="Pfam" id="PF00638">
    <property type="entry name" value="Ran_BP1"/>
    <property type="match status" value="1"/>
</dbReference>
<feature type="region of interest" description="Disordered" evidence="3">
    <location>
        <begin position="1"/>
        <end position="135"/>
    </location>
</feature>
<gene>
    <name evidence="5" type="primary">EOG090X078K</name>
</gene>
<dbReference type="EMBL" id="LR024653">
    <property type="protein sequence ID" value="SVE94272.1"/>
    <property type="molecule type" value="mRNA"/>
</dbReference>
<dbReference type="Gene3D" id="2.30.29.30">
    <property type="entry name" value="Pleckstrin-homology domain (PH domain)/Phosphotyrosine-binding domain (PTB)"/>
    <property type="match status" value="1"/>
</dbReference>
<feature type="region of interest" description="Disordered" evidence="3">
    <location>
        <begin position="466"/>
        <end position="516"/>
    </location>
</feature>
<sequence length="516" mass="54259">MSTTQTRNMATKEGGSIFSSPKILTGTGNNPFAVRSSPGRVSNEGTSTDTLNHSSASIIAPSKFGASASSPTGASALVQAPSGLSSSTSHSVKEFHDASDCNGSSSKPLLRPSLIGTGSSFSSSGTPPNHSILKPATLGNPFARAVDLAVDDSLTTAQQSSSFRRGSEPDLTESKPTLLMPSRLNNVSALGSSPTAPAAACEGSEEGPEMASDQAGADPVVPSPVPRPSLTSGSLFSTTVTSANVASGPAPPTPTACANFVFGQKLHERVANPNHTSSETTSNGAEPNANLFTVIPKEKSESESASSNGIGTSKTLSDSARELEEARAAKRKYDEVTVVTGEEDEQNALQVYGKLFTFDKVQGTWIERGRGTLRLNDKQMENHALQSRLVMRTQGCLRVILNTKIWAEMTIDKTSSKSIRLTAVDGDQIRVFLLMASLKDTETLFNALEWRLATLRSQQSRVAAAAAAASSIPESESSTSFPTVSHNEDGTSSPKRRAVPAEPEDPIDETKKKRSE</sequence>